<evidence type="ECO:0000313" key="2">
    <source>
        <dbReference type="Proteomes" id="UP000772434"/>
    </source>
</evidence>
<proteinExistence type="predicted"/>
<sequence>MYHPFQTLPLLFQHPAHPALQRFNHVDLVSLPLNPNPSQANISSIHGNSRHKEGSFGVQVGRLLQLGSMNMGDARRRFQVDSDAGNGESKDMGNPFRSLHGLRYPYIWYLHDTPDSKICDKIIYTCSISSIVVLGIETTVVHYATPSPIEQGNQALVSMIMFIEGRIRTARAEYCWGLGELGEDKYCDLGKSQPLGLDIPQTSTFAPQETMKKHPTLSALHCDLARIPVRASLNILFASPSH</sequence>
<dbReference type="AlphaFoldDB" id="A0A9P5UAS1"/>
<dbReference type="Proteomes" id="UP000772434">
    <property type="component" value="Unassembled WGS sequence"/>
</dbReference>
<dbReference type="EMBL" id="JADNRY010000018">
    <property type="protein sequence ID" value="KAF9073350.1"/>
    <property type="molecule type" value="Genomic_DNA"/>
</dbReference>
<keyword evidence="2" id="KW-1185">Reference proteome</keyword>
<comment type="caution">
    <text evidence="1">The sequence shown here is derived from an EMBL/GenBank/DDBJ whole genome shotgun (WGS) entry which is preliminary data.</text>
</comment>
<organism evidence="1 2">
    <name type="scientific">Rhodocollybia butyracea</name>
    <dbReference type="NCBI Taxonomy" id="206335"/>
    <lineage>
        <taxon>Eukaryota</taxon>
        <taxon>Fungi</taxon>
        <taxon>Dikarya</taxon>
        <taxon>Basidiomycota</taxon>
        <taxon>Agaricomycotina</taxon>
        <taxon>Agaricomycetes</taxon>
        <taxon>Agaricomycetidae</taxon>
        <taxon>Agaricales</taxon>
        <taxon>Marasmiineae</taxon>
        <taxon>Omphalotaceae</taxon>
        <taxon>Rhodocollybia</taxon>
    </lineage>
</organism>
<name>A0A9P5UAS1_9AGAR</name>
<accession>A0A9P5UAS1</accession>
<protein>
    <submittedName>
        <fullName evidence="1">Uncharacterized protein</fullName>
    </submittedName>
</protein>
<dbReference type="OrthoDB" id="2831072at2759"/>
<evidence type="ECO:0000313" key="1">
    <source>
        <dbReference type="EMBL" id="KAF9073350.1"/>
    </source>
</evidence>
<gene>
    <name evidence="1" type="ORF">BDP27DRAFT_1360287</name>
</gene>
<reference evidence="1" key="1">
    <citation type="submission" date="2020-11" db="EMBL/GenBank/DDBJ databases">
        <authorList>
            <consortium name="DOE Joint Genome Institute"/>
            <person name="Ahrendt S."/>
            <person name="Riley R."/>
            <person name="Andreopoulos W."/>
            <person name="Labutti K."/>
            <person name="Pangilinan J."/>
            <person name="Ruiz-Duenas F.J."/>
            <person name="Barrasa J.M."/>
            <person name="Sanchez-Garcia M."/>
            <person name="Camarero S."/>
            <person name="Miyauchi S."/>
            <person name="Serrano A."/>
            <person name="Linde D."/>
            <person name="Babiker R."/>
            <person name="Drula E."/>
            <person name="Ayuso-Fernandez I."/>
            <person name="Pacheco R."/>
            <person name="Padilla G."/>
            <person name="Ferreira P."/>
            <person name="Barriuso J."/>
            <person name="Kellner H."/>
            <person name="Castanera R."/>
            <person name="Alfaro M."/>
            <person name="Ramirez L."/>
            <person name="Pisabarro A.G."/>
            <person name="Kuo A."/>
            <person name="Tritt A."/>
            <person name="Lipzen A."/>
            <person name="He G."/>
            <person name="Yan M."/>
            <person name="Ng V."/>
            <person name="Cullen D."/>
            <person name="Martin F."/>
            <person name="Rosso M.-N."/>
            <person name="Henrissat B."/>
            <person name="Hibbett D."/>
            <person name="Martinez A.T."/>
            <person name="Grigoriev I.V."/>
        </authorList>
    </citation>
    <scope>NUCLEOTIDE SEQUENCE</scope>
    <source>
        <strain evidence="1">AH 40177</strain>
    </source>
</reference>